<evidence type="ECO:0000256" key="8">
    <source>
        <dbReference type="RuleBase" id="RU000682"/>
    </source>
</evidence>
<dbReference type="PANTHER" id="PTHR11636">
    <property type="entry name" value="POU DOMAIN"/>
    <property type="match status" value="1"/>
</dbReference>
<dbReference type="GO" id="GO:0000978">
    <property type="term" value="F:RNA polymerase II cis-regulatory region sequence-specific DNA binding"/>
    <property type="evidence" value="ECO:0007669"/>
    <property type="project" value="TreeGrafter"/>
</dbReference>
<dbReference type="Gene3D" id="1.10.260.40">
    <property type="entry name" value="lambda repressor-like DNA-binding domains"/>
    <property type="match status" value="1"/>
</dbReference>
<dbReference type="InterPro" id="IPR017970">
    <property type="entry name" value="Homeobox_CS"/>
</dbReference>
<dbReference type="GO" id="GO:0030154">
    <property type="term" value="P:cell differentiation"/>
    <property type="evidence" value="ECO:0007669"/>
    <property type="project" value="UniProtKB-ARBA"/>
</dbReference>
<evidence type="ECO:0000256" key="4">
    <source>
        <dbReference type="ARBA" id="ARBA00023155"/>
    </source>
</evidence>
<evidence type="ECO:0000259" key="11">
    <source>
        <dbReference type="PROSITE" id="PS50071"/>
    </source>
</evidence>
<evidence type="ECO:0000259" key="12">
    <source>
        <dbReference type="PROSITE" id="PS51179"/>
    </source>
</evidence>
<dbReference type="Proteomes" id="UP000186922">
    <property type="component" value="Unassembled WGS sequence"/>
</dbReference>
<keyword evidence="2" id="KW-0805">Transcription regulation</keyword>
<dbReference type="GO" id="GO:0000981">
    <property type="term" value="F:DNA-binding transcription factor activity, RNA polymerase II-specific"/>
    <property type="evidence" value="ECO:0007669"/>
    <property type="project" value="InterPro"/>
</dbReference>
<dbReference type="PRINTS" id="PR00028">
    <property type="entry name" value="POUDOMAIN"/>
</dbReference>
<keyword evidence="14" id="KW-1185">Reference proteome</keyword>
<comment type="caution">
    <text evidence="13">The sequence shown here is derived from an EMBL/GenBank/DDBJ whole genome shotgun (WGS) entry which is preliminary data.</text>
</comment>
<dbReference type="AlphaFoldDB" id="A0A1D1VAF2"/>
<dbReference type="PROSITE" id="PS50071">
    <property type="entry name" value="HOMEOBOX_2"/>
    <property type="match status" value="1"/>
</dbReference>
<dbReference type="InterPro" id="IPR010982">
    <property type="entry name" value="Lambda_DNA-bd_dom_sf"/>
</dbReference>
<feature type="domain" description="POU-specific" evidence="12">
    <location>
        <begin position="238"/>
        <end position="315"/>
    </location>
</feature>
<dbReference type="PROSITE" id="PS00465">
    <property type="entry name" value="POU_2"/>
    <property type="match status" value="1"/>
</dbReference>
<keyword evidence="5 9" id="KW-0804">Transcription</keyword>
<evidence type="ECO:0000256" key="10">
    <source>
        <dbReference type="SAM" id="MobiDB-lite"/>
    </source>
</evidence>
<dbReference type="EMBL" id="BDGG01000004">
    <property type="protein sequence ID" value="GAU98619.1"/>
    <property type="molecule type" value="Genomic_DNA"/>
</dbReference>
<protein>
    <recommendedName>
        <fullName evidence="9">POU domain protein</fullName>
    </recommendedName>
</protein>
<evidence type="ECO:0000256" key="6">
    <source>
        <dbReference type="ARBA" id="ARBA00023242"/>
    </source>
</evidence>
<comment type="similarity">
    <text evidence="9">Belongs to the POU transcription factor family.</text>
</comment>
<feature type="DNA-binding region" description="Homeobox" evidence="7">
    <location>
        <begin position="338"/>
        <end position="397"/>
    </location>
</feature>
<dbReference type="PROSITE" id="PS00027">
    <property type="entry name" value="HOMEOBOX_1"/>
    <property type="match status" value="1"/>
</dbReference>
<evidence type="ECO:0000256" key="2">
    <source>
        <dbReference type="ARBA" id="ARBA00023015"/>
    </source>
</evidence>
<evidence type="ECO:0000256" key="3">
    <source>
        <dbReference type="ARBA" id="ARBA00023125"/>
    </source>
</evidence>
<dbReference type="FunFam" id="1.10.260.40:FF:000007">
    <property type="entry name" value="POU domain protein"/>
    <property type="match status" value="1"/>
</dbReference>
<dbReference type="SUPFAM" id="SSF47413">
    <property type="entry name" value="lambda repressor-like DNA-binding domains"/>
    <property type="match status" value="1"/>
</dbReference>
<keyword evidence="4 7" id="KW-0371">Homeobox</keyword>
<name>A0A1D1VAF2_RAMVA</name>
<keyword evidence="6 7" id="KW-0539">Nucleus</keyword>
<dbReference type="InterPro" id="IPR001356">
    <property type="entry name" value="HD"/>
</dbReference>
<dbReference type="GO" id="GO:0005634">
    <property type="term" value="C:nucleus"/>
    <property type="evidence" value="ECO:0007669"/>
    <property type="project" value="UniProtKB-SubCell"/>
</dbReference>
<evidence type="ECO:0000256" key="5">
    <source>
        <dbReference type="ARBA" id="ARBA00023163"/>
    </source>
</evidence>
<dbReference type="Pfam" id="PF00157">
    <property type="entry name" value="Pou"/>
    <property type="match status" value="1"/>
</dbReference>
<dbReference type="SUPFAM" id="SSF46689">
    <property type="entry name" value="Homeodomain-like"/>
    <property type="match status" value="1"/>
</dbReference>
<dbReference type="STRING" id="947166.A0A1D1VAF2"/>
<evidence type="ECO:0000256" key="1">
    <source>
        <dbReference type="ARBA" id="ARBA00004123"/>
    </source>
</evidence>
<evidence type="ECO:0000256" key="9">
    <source>
        <dbReference type="RuleBase" id="RU361194"/>
    </source>
</evidence>
<dbReference type="PROSITE" id="PS51179">
    <property type="entry name" value="POU_3"/>
    <property type="match status" value="1"/>
</dbReference>
<organism evidence="13 14">
    <name type="scientific">Ramazzottius varieornatus</name>
    <name type="common">Water bear</name>
    <name type="synonym">Tardigrade</name>
    <dbReference type="NCBI Taxonomy" id="947166"/>
    <lineage>
        <taxon>Eukaryota</taxon>
        <taxon>Metazoa</taxon>
        <taxon>Ecdysozoa</taxon>
        <taxon>Tardigrada</taxon>
        <taxon>Eutardigrada</taxon>
        <taxon>Parachela</taxon>
        <taxon>Hypsibioidea</taxon>
        <taxon>Ramazzottiidae</taxon>
        <taxon>Ramazzottius</taxon>
    </lineage>
</organism>
<dbReference type="SMART" id="SM00389">
    <property type="entry name" value="HOX"/>
    <property type="match status" value="1"/>
</dbReference>
<dbReference type="InterPro" id="IPR050255">
    <property type="entry name" value="POU_domain_TF"/>
</dbReference>
<dbReference type="Gene3D" id="1.10.10.60">
    <property type="entry name" value="Homeodomain-like"/>
    <property type="match status" value="1"/>
</dbReference>
<evidence type="ECO:0000313" key="13">
    <source>
        <dbReference type="EMBL" id="GAU98619.1"/>
    </source>
</evidence>
<dbReference type="PANTHER" id="PTHR11636:SF70">
    <property type="entry name" value="INHIBITORY POU PROTEIN"/>
    <property type="match status" value="1"/>
</dbReference>
<gene>
    <name evidence="13" type="primary">RvY_09743</name>
    <name evidence="13" type="synonym">RvY_09743.1</name>
    <name evidence="13" type="ORF">RvY_09743-1</name>
</gene>
<reference evidence="13 14" key="1">
    <citation type="journal article" date="2016" name="Nat. Commun.">
        <title>Extremotolerant tardigrade genome and improved radiotolerance of human cultured cells by tardigrade-unique protein.</title>
        <authorList>
            <person name="Hashimoto T."/>
            <person name="Horikawa D.D."/>
            <person name="Saito Y."/>
            <person name="Kuwahara H."/>
            <person name="Kozuka-Hata H."/>
            <person name="Shin-I T."/>
            <person name="Minakuchi Y."/>
            <person name="Ohishi K."/>
            <person name="Motoyama A."/>
            <person name="Aizu T."/>
            <person name="Enomoto A."/>
            <person name="Kondo K."/>
            <person name="Tanaka S."/>
            <person name="Hara Y."/>
            <person name="Koshikawa S."/>
            <person name="Sagara H."/>
            <person name="Miura T."/>
            <person name="Yokobori S."/>
            <person name="Miyagawa K."/>
            <person name="Suzuki Y."/>
            <person name="Kubo T."/>
            <person name="Oyama M."/>
            <person name="Kohara Y."/>
            <person name="Fujiyama A."/>
            <person name="Arakawa K."/>
            <person name="Katayama T."/>
            <person name="Toyoda A."/>
            <person name="Kunieda T."/>
        </authorList>
    </citation>
    <scope>NUCLEOTIDE SEQUENCE [LARGE SCALE GENOMIC DNA]</scope>
    <source>
        <strain evidence="13 14">YOKOZUNA-1</strain>
    </source>
</reference>
<proteinExistence type="inferred from homology"/>
<feature type="domain" description="Homeobox" evidence="11">
    <location>
        <begin position="336"/>
        <end position="396"/>
    </location>
</feature>
<dbReference type="CDD" id="cd00086">
    <property type="entry name" value="homeodomain"/>
    <property type="match status" value="1"/>
</dbReference>
<keyword evidence="3 7" id="KW-0238">DNA-binding</keyword>
<dbReference type="InterPro" id="IPR000327">
    <property type="entry name" value="POU_dom"/>
</dbReference>
<dbReference type="InterPro" id="IPR009057">
    <property type="entry name" value="Homeodomain-like_sf"/>
</dbReference>
<dbReference type="InterPro" id="IPR013847">
    <property type="entry name" value="POU"/>
</dbReference>
<dbReference type="SMART" id="SM00352">
    <property type="entry name" value="POU"/>
    <property type="match status" value="1"/>
</dbReference>
<sequence>MSVVAHVSSLASRVCRPLSICANTTSFPFAVLLFSTHWISVFELPSFPPGSDSSDMNNKAVTFGMHPSFAGNSRAYSQVPASYRNNADPLRRQMSTGGFFGFDDSARFLGSADTLGFAEMKPSINSNEHHVTQATIKMDPHPMYAVSHPCGGGRLQSTGHHSMDGGGHPSMDFYHDGLTAFATQSLSGFSTDHTGTHTVHTLHPSLYPHTSFATMGHSTLSAHNLGHISATVVNQHNENDMDPGELERFAETFKQRRVKLGVTQADVGKALASLKIAGVGSLSQSTICRFESLTLSHNNMIALKPILHAWLEQAEKEAKIRAKEGSPGSECSALSSDKKRKRTSIAAPEKRALERCFNAQPRPSGEKIASIADQLDLKKNVVRVWFCNQRQKQKRMKFAAVQHR</sequence>
<evidence type="ECO:0000256" key="7">
    <source>
        <dbReference type="PROSITE-ProRule" id="PRU00108"/>
    </source>
</evidence>
<comment type="subcellular location">
    <subcellularLocation>
        <location evidence="1 7 8">Nucleus</location>
    </subcellularLocation>
</comment>
<dbReference type="Pfam" id="PF00046">
    <property type="entry name" value="Homeodomain"/>
    <property type="match status" value="1"/>
</dbReference>
<feature type="region of interest" description="Disordered" evidence="10">
    <location>
        <begin position="321"/>
        <end position="345"/>
    </location>
</feature>
<accession>A0A1D1VAF2</accession>
<dbReference type="OrthoDB" id="6358449at2759"/>
<evidence type="ECO:0000313" key="14">
    <source>
        <dbReference type="Proteomes" id="UP000186922"/>
    </source>
</evidence>